<evidence type="ECO:0000313" key="7">
    <source>
        <dbReference type="Proteomes" id="UP000285301"/>
    </source>
</evidence>
<evidence type="ECO:0000256" key="1">
    <source>
        <dbReference type="ARBA" id="ARBA00004613"/>
    </source>
</evidence>
<dbReference type="OrthoDB" id="8626508at2759"/>
<dbReference type="GO" id="GO:0007165">
    <property type="term" value="P:signal transduction"/>
    <property type="evidence" value="ECO:0007669"/>
    <property type="project" value="TreeGrafter"/>
</dbReference>
<dbReference type="GO" id="GO:0005615">
    <property type="term" value="C:extracellular space"/>
    <property type="evidence" value="ECO:0007669"/>
    <property type="project" value="TreeGrafter"/>
</dbReference>
<dbReference type="PANTHER" id="PTHR23192">
    <property type="entry name" value="OLFACTOMEDIN-RELATED"/>
    <property type="match status" value="1"/>
</dbReference>
<dbReference type="InterPro" id="IPR007110">
    <property type="entry name" value="Ig-like_dom"/>
</dbReference>
<dbReference type="InterPro" id="IPR013783">
    <property type="entry name" value="Ig-like_fold"/>
</dbReference>
<keyword evidence="2" id="KW-0964">Secreted</keyword>
<feature type="domain" description="Olfactomedin-like" evidence="5">
    <location>
        <begin position="166"/>
        <end position="376"/>
    </location>
</feature>
<evidence type="ECO:0000313" key="6">
    <source>
        <dbReference type="EMBL" id="RWR99149.1"/>
    </source>
</evidence>
<feature type="domain" description="Ig-like" evidence="4">
    <location>
        <begin position="1"/>
        <end position="58"/>
    </location>
</feature>
<evidence type="ECO:0000259" key="4">
    <source>
        <dbReference type="PROSITE" id="PS50835"/>
    </source>
</evidence>
<sequence>SFPTAVTYWMYEDERIIENSWKYKTTEETRDHYTTRMLLNITYVEQKDYGNYNCVAKNHLGTVKGIINLYSQYYRGYNTFCQQHIHFTGLDINDPHSAHKATTKIYGEPTLPPFEASCPPCPTKCTKVHYCKDSGKYGPINTVQANLAIRWNSKEWTTFNLSRPQKCLINEHNVIELMQVGKPVYKREIDSVYACWMQDSNPKTSEDAKKYYLTSSKNNKILYEFKNIEAFRKNEGEKHELTYPIGGNSQTIFNNSFYYNYDGMNKIIKYDLISRDSNDMVVPFAAHKPDEKFLYTTENNYMDIEADENGLWVIYTSNDTSNTLVLKFDPNTLLYENFWNISFDHQLLGEMFIICGVLYGVENVTTTNTKIKFAFD</sequence>
<dbReference type="InterPro" id="IPR003112">
    <property type="entry name" value="Olfac-like_dom"/>
</dbReference>
<dbReference type="PROSITE" id="PS50835">
    <property type="entry name" value="IG_LIKE"/>
    <property type="match status" value="1"/>
</dbReference>
<dbReference type="InterPro" id="IPR013151">
    <property type="entry name" value="Immunoglobulin_dom"/>
</dbReference>
<dbReference type="PANTHER" id="PTHR23192:SF85">
    <property type="entry name" value="GLIOMEDIN"/>
    <property type="match status" value="1"/>
</dbReference>
<feature type="non-terminal residue" evidence="6">
    <location>
        <position position="1"/>
    </location>
</feature>
<dbReference type="Proteomes" id="UP000285301">
    <property type="component" value="Unassembled WGS sequence"/>
</dbReference>
<dbReference type="STRING" id="1965070.A0A443Q834"/>
<protein>
    <submittedName>
        <fullName evidence="6">Olfactomedin-like protein 2B</fullName>
    </submittedName>
</protein>
<dbReference type="SUPFAM" id="SSF48726">
    <property type="entry name" value="Immunoglobulin"/>
    <property type="match status" value="1"/>
</dbReference>
<evidence type="ECO:0000259" key="5">
    <source>
        <dbReference type="PROSITE" id="PS51132"/>
    </source>
</evidence>
<dbReference type="EMBL" id="NCKU01016691">
    <property type="protein sequence ID" value="RWR99149.1"/>
    <property type="molecule type" value="Genomic_DNA"/>
</dbReference>
<dbReference type="PROSITE" id="PS51132">
    <property type="entry name" value="OLF"/>
    <property type="match status" value="1"/>
</dbReference>
<dbReference type="SMART" id="SM00284">
    <property type="entry name" value="OLF"/>
    <property type="match status" value="1"/>
</dbReference>
<keyword evidence="7" id="KW-1185">Reference proteome</keyword>
<proteinExistence type="predicted"/>
<reference evidence="6 7" key="1">
    <citation type="journal article" date="2018" name="Gigascience">
        <title>Genomes of trombidid mites reveal novel predicted allergens and laterally-transferred genes associated with secondary metabolism.</title>
        <authorList>
            <person name="Dong X."/>
            <person name="Chaisiri K."/>
            <person name="Xia D."/>
            <person name="Armstrong S.D."/>
            <person name="Fang Y."/>
            <person name="Donnelly M.J."/>
            <person name="Kadowaki T."/>
            <person name="McGarry J.W."/>
            <person name="Darby A.C."/>
            <person name="Makepeace B.L."/>
        </authorList>
    </citation>
    <scope>NUCLEOTIDE SEQUENCE [LARGE SCALE GENOMIC DNA]</scope>
    <source>
        <strain evidence="6">UoL-WK</strain>
    </source>
</reference>
<dbReference type="InterPro" id="IPR036179">
    <property type="entry name" value="Ig-like_dom_sf"/>
</dbReference>
<evidence type="ECO:0000256" key="2">
    <source>
        <dbReference type="ARBA" id="ARBA00022525"/>
    </source>
</evidence>
<dbReference type="AlphaFoldDB" id="A0A443Q834"/>
<evidence type="ECO:0000256" key="3">
    <source>
        <dbReference type="PROSITE-ProRule" id="PRU00446"/>
    </source>
</evidence>
<dbReference type="Gene3D" id="2.60.40.10">
    <property type="entry name" value="Immunoglobulins"/>
    <property type="match status" value="1"/>
</dbReference>
<gene>
    <name evidence="6" type="ORF">B4U79_13405</name>
</gene>
<feature type="non-terminal residue" evidence="6">
    <location>
        <position position="376"/>
    </location>
</feature>
<comment type="subcellular location">
    <subcellularLocation>
        <location evidence="1">Secreted</location>
    </subcellularLocation>
</comment>
<accession>A0A443Q834</accession>
<organism evidence="6 7">
    <name type="scientific">Dinothrombium tinctorium</name>
    <dbReference type="NCBI Taxonomy" id="1965070"/>
    <lineage>
        <taxon>Eukaryota</taxon>
        <taxon>Metazoa</taxon>
        <taxon>Ecdysozoa</taxon>
        <taxon>Arthropoda</taxon>
        <taxon>Chelicerata</taxon>
        <taxon>Arachnida</taxon>
        <taxon>Acari</taxon>
        <taxon>Acariformes</taxon>
        <taxon>Trombidiformes</taxon>
        <taxon>Prostigmata</taxon>
        <taxon>Anystina</taxon>
        <taxon>Parasitengona</taxon>
        <taxon>Trombidioidea</taxon>
        <taxon>Trombidiidae</taxon>
        <taxon>Dinothrombium</taxon>
    </lineage>
</organism>
<comment type="caution">
    <text evidence="3">Lacks conserved residue(s) required for the propagation of feature annotation.</text>
</comment>
<comment type="caution">
    <text evidence="6">The sequence shown here is derived from an EMBL/GenBank/DDBJ whole genome shotgun (WGS) entry which is preliminary data.</text>
</comment>
<dbReference type="InterPro" id="IPR050605">
    <property type="entry name" value="Olfactomedin-like_domain"/>
</dbReference>
<name>A0A443Q834_9ACAR</name>
<dbReference type="Pfam" id="PF00047">
    <property type="entry name" value="ig"/>
    <property type="match status" value="1"/>
</dbReference>
<dbReference type="Pfam" id="PF02191">
    <property type="entry name" value="OLF"/>
    <property type="match status" value="1"/>
</dbReference>